<accession>A0A388TGH3</accession>
<protein>
    <submittedName>
        <fullName evidence="1">Uncharacterized protein</fullName>
    </submittedName>
</protein>
<name>A0A388TGH3_9BACT</name>
<evidence type="ECO:0000313" key="1">
    <source>
        <dbReference type="EMBL" id="GBR75874.1"/>
    </source>
</evidence>
<dbReference type="AlphaFoldDB" id="A0A388TGH3"/>
<sequence>MESIWQNTEQSKLSVVGPFWGEGCIFYLAVPEQDDYFSRLKSLFQDSLGYVPRPTADDRTVGWINVARTRRPVPVNIVLAWQQNGGNKTLDSFYPTRLGAIKADWYENIYDLESAVIK</sequence>
<dbReference type="Proteomes" id="UP000275925">
    <property type="component" value="Unassembled WGS sequence"/>
</dbReference>
<evidence type="ECO:0000313" key="2">
    <source>
        <dbReference type="Proteomes" id="UP000275925"/>
    </source>
</evidence>
<gene>
    <name evidence="1" type="ORF">NO2_0505</name>
</gene>
<comment type="caution">
    <text evidence="1">The sequence shown here is derived from an EMBL/GenBank/DDBJ whole genome shotgun (WGS) entry which is preliminary data.</text>
</comment>
<proteinExistence type="predicted"/>
<keyword evidence="2" id="KW-1185">Reference proteome</keyword>
<reference evidence="1 2" key="1">
    <citation type="journal article" date="2019" name="ISME J.">
        <title>Genome analyses of uncultured TG2/ZB3 bacteria in 'Margulisbacteria' specifically attached to ectosymbiotic spirochetes of protists in the termite gut.</title>
        <authorList>
            <person name="Utami Y.D."/>
            <person name="Kuwahara H."/>
            <person name="Igai K."/>
            <person name="Murakami T."/>
            <person name="Sugaya K."/>
            <person name="Morikawa T."/>
            <person name="Nagura Y."/>
            <person name="Yuki M."/>
            <person name="Deevong P."/>
            <person name="Inoue T."/>
            <person name="Kihara K."/>
            <person name="Lo N."/>
            <person name="Yamada A."/>
            <person name="Ohkuma M."/>
            <person name="Hongoh Y."/>
        </authorList>
    </citation>
    <scope>NUCLEOTIDE SEQUENCE [LARGE SCALE GENOMIC DNA]</scope>
    <source>
        <strain evidence="1">NkOx7-02</strain>
    </source>
</reference>
<organism evidence="1 2">
    <name type="scientific">Candidatus Termititenax persephonae</name>
    <dbReference type="NCBI Taxonomy" id="2218525"/>
    <lineage>
        <taxon>Bacteria</taxon>
        <taxon>Bacillati</taxon>
        <taxon>Candidatus Margulisiibacteriota</taxon>
        <taxon>Candidatus Termititenacia</taxon>
        <taxon>Candidatus Termititenacales</taxon>
        <taxon>Candidatus Termititenacaceae</taxon>
        <taxon>Candidatus Termititenax</taxon>
    </lineage>
</organism>
<dbReference type="EMBL" id="BGZO01000009">
    <property type="protein sequence ID" value="GBR75874.1"/>
    <property type="molecule type" value="Genomic_DNA"/>
</dbReference>